<dbReference type="InterPro" id="IPR035940">
    <property type="entry name" value="CAP_sf"/>
</dbReference>
<comment type="caution">
    <text evidence="4">The sequence shown here is derived from an EMBL/GenBank/DDBJ whole genome shotgun (WGS) entry which is preliminary data.</text>
</comment>
<evidence type="ECO:0000313" key="5">
    <source>
        <dbReference type="Proteomes" id="UP000196386"/>
    </source>
</evidence>
<proteinExistence type="predicted"/>
<feature type="compositionally biased region" description="Low complexity" evidence="1">
    <location>
        <begin position="119"/>
        <end position="139"/>
    </location>
</feature>
<name>A0A1Y4N5U6_9FIRM</name>
<keyword evidence="2" id="KW-0732">Signal</keyword>
<feature type="chain" id="PRO_5039318482" description="SCP domain-containing protein" evidence="2">
    <location>
        <begin position="20"/>
        <end position="318"/>
    </location>
</feature>
<sequence length="318" mass="34594">MKIYVYTLAMLVLFSGCSALQEKQEPSSVSAVSSLASPTAPDESSSESVQEETQAARVQLRSTIMNTSAGISKMDQIVTDALIRLAQTAPIQQAAVQEAAPTQPVVLPDPAEQISLQAEQPPAAQGTPATQPPSAAQEENYAPEKDTAPAQPADTPLADTIDEPVLKPKATISSTNFLSKVEDQVLTLINEERANQGLSPLASDPDLKTAARIRSKELYKSGTFAHQRPNGDEWSTVITQDVPVKFIAAGENLCTTTYNDPNLDSAYDAQFWFDRWYNSPDHYENMVRPNFTHVGVGIYCMEKDGFIYAYATTIFAEL</sequence>
<dbReference type="PANTHER" id="PTHR31157:SF1">
    <property type="entry name" value="SCP DOMAIN-CONTAINING PROTEIN"/>
    <property type="match status" value="1"/>
</dbReference>
<dbReference type="EMBL" id="NFKP01000029">
    <property type="protein sequence ID" value="OUP67631.1"/>
    <property type="molecule type" value="Genomic_DNA"/>
</dbReference>
<organism evidence="4 5">
    <name type="scientific">Anaerotruncus colihominis</name>
    <dbReference type="NCBI Taxonomy" id="169435"/>
    <lineage>
        <taxon>Bacteria</taxon>
        <taxon>Bacillati</taxon>
        <taxon>Bacillota</taxon>
        <taxon>Clostridia</taxon>
        <taxon>Eubacteriales</taxon>
        <taxon>Oscillospiraceae</taxon>
        <taxon>Anaerotruncus</taxon>
    </lineage>
</organism>
<dbReference type="Proteomes" id="UP000196386">
    <property type="component" value="Unassembled WGS sequence"/>
</dbReference>
<dbReference type="InterPro" id="IPR014044">
    <property type="entry name" value="CAP_dom"/>
</dbReference>
<dbReference type="Pfam" id="PF00188">
    <property type="entry name" value="CAP"/>
    <property type="match status" value="1"/>
</dbReference>
<gene>
    <name evidence="4" type="ORF">B5F11_17165</name>
</gene>
<dbReference type="SUPFAM" id="SSF55797">
    <property type="entry name" value="PR-1-like"/>
    <property type="match status" value="1"/>
</dbReference>
<feature type="region of interest" description="Disordered" evidence="1">
    <location>
        <begin position="31"/>
        <end position="53"/>
    </location>
</feature>
<dbReference type="PANTHER" id="PTHR31157">
    <property type="entry name" value="SCP DOMAIN-CONTAINING PROTEIN"/>
    <property type="match status" value="1"/>
</dbReference>
<evidence type="ECO:0000259" key="3">
    <source>
        <dbReference type="Pfam" id="PF00188"/>
    </source>
</evidence>
<evidence type="ECO:0000313" key="4">
    <source>
        <dbReference type="EMBL" id="OUP67631.1"/>
    </source>
</evidence>
<dbReference type="AlphaFoldDB" id="A0A1Y4N5U6"/>
<feature type="region of interest" description="Disordered" evidence="1">
    <location>
        <begin position="119"/>
        <end position="162"/>
    </location>
</feature>
<reference evidence="5" key="1">
    <citation type="submission" date="2017-04" db="EMBL/GenBank/DDBJ databases">
        <title>Function of individual gut microbiota members based on whole genome sequencing of pure cultures obtained from chicken caecum.</title>
        <authorList>
            <person name="Medvecky M."/>
            <person name="Cejkova D."/>
            <person name="Polansky O."/>
            <person name="Karasova D."/>
            <person name="Kubasova T."/>
            <person name="Cizek A."/>
            <person name="Rychlik I."/>
        </authorList>
    </citation>
    <scope>NUCLEOTIDE SEQUENCE [LARGE SCALE GENOMIC DNA]</scope>
    <source>
        <strain evidence="5">An175</strain>
    </source>
</reference>
<dbReference type="Gene3D" id="3.40.33.10">
    <property type="entry name" value="CAP"/>
    <property type="match status" value="1"/>
</dbReference>
<evidence type="ECO:0000256" key="2">
    <source>
        <dbReference type="SAM" id="SignalP"/>
    </source>
</evidence>
<feature type="signal peptide" evidence="2">
    <location>
        <begin position="1"/>
        <end position="19"/>
    </location>
</feature>
<accession>A0A1Y4N5U6</accession>
<dbReference type="PROSITE" id="PS51257">
    <property type="entry name" value="PROKAR_LIPOPROTEIN"/>
    <property type="match status" value="1"/>
</dbReference>
<dbReference type="CDD" id="cd05379">
    <property type="entry name" value="CAP_bacterial"/>
    <property type="match status" value="1"/>
</dbReference>
<feature type="domain" description="SCP" evidence="3">
    <location>
        <begin position="186"/>
        <end position="307"/>
    </location>
</feature>
<evidence type="ECO:0000256" key="1">
    <source>
        <dbReference type="SAM" id="MobiDB-lite"/>
    </source>
</evidence>
<protein>
    <recommendedName>
        <fullName evidence="3">SCP domain-containing protein</fullName>
    </recommendedName>
</protein>